<keyword evidence="2" id="KW-1185">Reference proteome</keyword>
<dbReference type="Proteomes" id="UP000294911">
    <property type="component" value="Unassembled WGS sequence"/>
</dbReference>
<reference evidence="1 2" key="1">
    <citation type="submission" date="2019-03" db="EMBL/GenBank/DDBJ databases">
        <title>Genomic Encyclopedia of Type Strains, Phase IV (KMG-IV): sequencing the most valuable type-strain genomes for metagenomic binning, comparative biology and taxonomic classification.</title>
        <authorList>
            <person name="Goeker M."/>
        </authorList>
    </citation>
    <scope>NUCLEOTIDE SEQUENCE [LARGE SCALE GENOMIC DNA]</scope>
    <source>
        <strain evidence="1 2">DSM 45765</strain>
    </source>
</reference>
<dbReference type="EMBL" id="SLXQ01000012">
    <property type="protein sequence ID" value="TCP47380.1"/>
    <property type="molecule type" value="Genomic_DNA"/>
</dbReference>
<sequence>MLLVIIGAVAMCAVEQPPGSSMTKKAAYQRTAAVVAATRNAVAERLSWTRQPNNDYSGSCTSGMSGSDFTGQVQTEVEFTAPVRREQALRYLAEVRELWAAREYPVNNSSELVSARTADDFKVYVKYSPAIDTLHLGGSSPCVWPSGEPPSAN</sequence>
<accession>A0A4R2QE85</accession>
<comment type="caution">
    <text evidence="1">The sequence shown here is derived from an EMBL/GenBank/DDBJ whole genome shotgun (WGS) entry which is preliminary data.</text>
</comment>
<organism evidence="1 2">
    <name type="scientific">Tamaricihabitans halophyticus</name>
    <dbReference type="NCBI Taxonomy" id="1262583"/>
    <lineage>
        <taxon>Bacteria</taxon>
        <taxon>Bacillati</taxon>
        <taxon>Actinomycetota</taxon>
        <taxon>Actinomycetes</taxon>
        <taxon>Pseudonocardiales</taxon>
        <taxon>Pseudonocardiaceae</taxon>
        <taxon>Tamaricihabitans</taxon>
    </lineage>
</organism>
<evidence type="ECO:0000313" key="2">
    <source>
        <dbReference type="Proteomes" id="UP000294911"/>
    </source>
</evidence>
<protein>
    <submittedName>
        <fullName evidence="1">Uncharacterized protein</fullName>
    </submittedName>
</protein>
<evidence type="ECO:0000313" key="1">
    <source>
        <dbReference type="EMBL" id="TCP47380.1"/>
    </source>
</evidence>
<proteinExistence type="predicted"/>
<gene>
    <name evidence="1" type="ORF">EV191_112176</name>
</gene>
<dbReference type="AlphaFoldDB" id="A0A4R2QE85"/>
<name>A0A4R2QE85_9PSEU</name>